<evidence type="ECO:0000313" key="4">
    <source>
        <dbReference type="EMBL" id="ABD09945.1"/>
    </source>
</evidence>
<protein>
    <recommendedName>
        <fullName evidence="3">DUF7144 domain-containing protein</fullName>
    </recommendedName>
</protein>
<feature type="transmembrane region" description="Helical" evidence="2">
    <location>
        <begin position="101"/>
        <end position="125"/>
    </location>
</feature>
<dbReference type="AlphaFoldDB" id="Q2JFJ7"/>
<dbReference type="KEGG" id="fra:Francci3_0561"/>
<keyword evidence="2" id="KW-0472">Membrane</keyword>
<evidence type="ECO:0000256" key="2">
    <source>
        <dbReference type="SAM" id="Phobius"/>
    </source>
</evidence>
<dbReference type="STRING" id="106370.Francci3_0561"/>
<feature type="transmembrane region" description="Helical" evidence="2">
    <location>
        <begin position="59"/>
        <end position="80"/>
    </location>
</feature>
<feature type="region of interest" description="Disordered" evidence="1">
    <location>
        <begin position="154"/>
        <end position="185"/>
    </location>
</feature>
<evidence type="ECO:0000313" key="5">
    <source>
        <dbReference type="Proteomes" id="UP000001937"/>
    </source>
</evidence>
<organism evidence="4 5">
    <name type="scientific">Frankia casuarinae (strain DSM 45818 / CECT 9043 / HFP020203 / CcI3)</name>
    <dbReference type="NCBI Taxonomy" id="106370"/>
    <lineage>
        <taxon>Bacteria</taxon>
        <taxon>Bacillati</taxon>
        <taxon>Actinomycetota</taxon>
        <taxon>Actinomycetes</taxon>
        <taxon>Frankiales</taxon>
        <taxon>Frankiaceae</taxon>
        <taxon>Frankia</taxon>
    </lineage>
</organism>
<evidence type="ECO:0000256" key="1">
    <source>
        <dbReference type="SAM" id="MobiDB-lite"/>
    </source>
</evidence>
<accession>Q2JFJ7</accession>
<keyword evidence="5" id="KW-1185">Reference proteome</keyword>
<evidence type="ECO:0000259" key="3">
    <source>
        <dbReference type="Pfam" id="PF23636"/>
    </source>
</evidence>
<keyword evidence="2" id="KW-0812">Transmembrane</keyword>
<feature type="domain" description="DUF7144" evidence="3">
    <location>
        <begin position="13"/>
        <end position="129"/>
    </location>
</feature>
<dbReference type="OrthoDB" id="4482242at2"/>
<reference evidence="4 5" key="1">
    <citation type="journal article" date="2007" name="Genome Res.">
        <title>Genome characteristics of facultatively symbiotic Frankia sp. strains reflect host range and host plant biogeography.</title>
        <authorList>
            <person name="Normand P."/>
            <person name="Lapierre P."/>
            <person name="Tisa L.S."/>
            <person name="Gogarten J.P."/>
            <person name="Alloisio N."/>
            <person name="Bagnarol E."/>
            <person name="Bassi C.A."/>
            <person name="Berry A.M."/>
            <person name="Bickhart D.M."/>
            <person name="Choisne N."/>
            <person name="Couloux A."/>
            <person name="Cournoyer B."/>
            <person name="Cruveiller S."/>
            <person name="Daubin V."/>
            <person name="Demange N."/>
            <person name="Francino M.P."/>
            <person name="Goltsman E."/>
            <person name="Huang Y."/>
            <person name="Kopp O.R."/>
            <person name="Labarre L."/>
            <person name="Lapidus A."/>
            <person name="Lavire C."/>
            <person name="Marechal J."/>
            <person name="Martinez M."/>
            <person name="Mastronunzio J.E."/>
            <person name="Mullin B.C."/>
            <person name="Niemann J."/>
            <person name="Pujic P."/>
            <person name="Rawnsley T."/>
            <person name="Rouy Z."/>
            <person name="Schenowitz C."/>
            <person name="Sellstedt A."/>
            <person name="Tavares F."/>
            <person name="Tomkins J.P."/>
            <person name="Vallenet D."/>
            <person name="Valverde C."/>
            <person name="Wall L.G."/>
            <person name="Wang Y."/>
            <person name="Medigue C."/>
            <person name="Benson D.R."/>
        </authorList>
    </citation>
    <scope>NUCLEOTIDE SEQUENCE [LARGE SCALE GENOMIC DNA]</scope>
    <source>
        <strain evidence="5">DSM 45818 / CECT 9043 / CcI3</strain>
    </source>
</reference>
<dbReference type="EMBL" id="CP000249">
    <property type="protein sequence ID" value="ABD09945.1"/>
    <property type="molecule type" value="Genomic_DNA"/>
</dbReference>
<dbReference type="HOGENOM" id="CLU_093113_0_0_11"/>
<dbReference type="PhylomeDB" id="Q2JFJ7"/>
<feature type="transmembrane region" description="Helical" evidence="2">
    <location>
        <begin position="12"/>
        <end position="34"/>
    </location>
</feature>
<dbReference type="Proteomes" id="UP000001937">
    <property type="component" value="Chromosome"/>
</dbReference>
<name>Q2JFJ7_FRACC</name>
<keyword evidence="2" id="KW-1133">Transmembrane helix</keyword>
<dbReference type="RefSeq" id="WP_011435021.1">
    <property type="nucleotide sequence ID" value="NC_007777.1"/>
</dbReference>
<sequence length="185" mass="19630">MAGTRVARPLNGWLTFAAVIMFIVGFHNLIYGIASLRDYTVVVNNLNGGTSVIYADTTFWGWLWIVVGVVEILIAFGIAARNEAARWGGVAIATINAIGQLAFLAAFPVWSVVIIAIDVVVIYVLCTYDAPRARAGYEEPYPSDQAGVSAGREAGVGRLTETGGTRVTSGGGVRREEGPRPPTTG</sequence>
<dbReference type="Pfam" id="PF23636">
    <property type="entry name" value="DUF7144"/>
    <property type="match status" value="1"/>
</dbReference>
<dbReference type="InterPro" id="IPR055568">
    <property type="entry name" value="DUF7144"/>
</dbReference>
<proteinExistence type="predicted"/>
<gene>
    <name evidence="4" type="ordered locus">Francci3_0561</name>
</gene>